<proteinExistence type="predicted"/>
<dbReference type="RefSeq" id="WP_166321663.1">
    <property type="nucleotide sequence ID" value="NZ_CP049934.1"/>
</dbReference>
<keyword evidence="3" id="KW-1185">Reference proteome</keyword>
<keyword evidence="1" id="KW-1133">Transmembrane helix</keyword>
<protein>
    <recommendedName>
        <fullName evidence="4">Sortase</fullName>
    </recommendedName>
</protein>
<dbReference type="Proteomes" id="UP000501387">
    <property type="component" value="Chromosome"/>
</dbReference>
<dbReference type="AlphaFoldDB" id="A0A6G8FGL0"/>
<accession>A0A6G8FGL0</accession>
<feature type="transmembrane region" description="Helical" evidence="1">
    <location>
        <begin position="107"/>
        <end position="131"/>
    </location>
</feature>
<organism evidence="2 3">
    <name type="scientific">Leucobacter insecticola</name>
    <dbReference type="NCBI Taxonomy" id="2714934"/>
    <lineage>
        <taxon>Bacteria</taxon>
        <taxon>Bacillati</taxon>
        <taxon>Actinomycetota</taxon>
        <taxon>Actinomycetes</taxon>
        <taxon>Micrococcales</taxon>
        <taxon>Microbacteriaceae</taxon>
        <taxon>Leucobacter</taxon>
    </lineage>
</organism>
<reference evidence="2 3" key="1">
    <citation type="submission" date="2020-03" db="EMBL/GenBank/DDBJ databases">
        <title>Leucobacter sp. nov., isolated from beetles.</title>
        <authorList>
            <person name="Hyun D.-W."/>
            <person name="Bae J.-W."/>
        </authorList>
    </citation>
    <scope>NUCLEOTIDE SEQUENCE [LARGE SCALE GENOMIC DNA]</scope>
    <source>
        <strain evidence="2 3">HDW9B</strain>
    </source>
</reference>
<sequence>MSVLDTLGMVGEILSWIGLGIGAPLLLIALLVRAGDGRWLPVEAVIVTQGDGVLVRWVAAGELRERPLTEPEYADLAHAEGSLPAFVSEKRPTKLRFEARRPVVHELYVVGLTLAIIGAASLGLSFVPMFVG</sequence>
<evidence type="ECO:0000313" key="3">
    <source>
        <dbReference type="Proteomes" id="UP000501387"/>
    </source>
</evidence>
<keyword evidence="1" id="KW-0472">Membrane</keyword>
<evidence type="ECO:0008006" key="4">
    <source>
        <dbReference type="Google" id="ProtNLM"/>
    </source>
</evidence>
<gene>
    <name evidence="2" type="ORF">G7067_02335</name>
</gene>
<evidence type="ECO:0000256" key="1">
    <source>
        <dbReference type="SAM" id="Phobius"/>
    </source>
</evidence>
<name>A0A6G8FGL0_9MICO</name>
<feature type="transmembrane region" description="Helical" evidence="1">
    <location>
        <begin position="13"/>
        <end position="32"/>
    </location>
</feature>
<dbReference type="EMBL" id="CP049934">
    <property type="protein sequence ID" value="QIM15508.1"/>
    <property type="molecule type" value="Genomic_DNA"/>
</dbReference>
<evidence type="ECO:0000313" key="2">
    <source>
        <dbReference type="EMBL" id="QIM15508.1"/>
    </source>
</evidence>
<dbReference type="KEGG" id="lins:G7067_02335"/>
<keyword evidence="1" id="KW-0812">Transmembrane</keyword>